<reference evidence="6" key="2">
    <citation type="journal article" date="2011" name="Stand. Genomic Sci.">
        <title>Complete genome sequence of Weeksella virosa type strain (9751T).</title>
        <authorList>
            <person name="Lang E."/>
            <person name="Teshima H."/>
            <person name="Lucas S."/>
            <person name="Lapidus A."/>
            <person name="Hammon N."/>
            <person name="Deshpande S."/>
            <person name="Nolan M."/>
            <person name="Cheng J."/>
            <person name="Pitluck S."/>
            <person name="Liolios K."/>
            <person name="Pagani I."/>
            <person name="Mikhailova N."/>
            <person name="Ivanova N."/>
            <person name="Mavromatis K."/>
            <person name="Pati A."/>
            <person name="Tapia R."/>
            <person name="Han C."/>
            <person name="Goodwin L."/>
            <person name="Chen A."/>
            <person name="Palaniappan K."/>
            <person name="Land M."/>
            <person name="Hauser L."/>
            <person name="Chang Y."/>
            <person name="Jeffries C."/>
            <person name="Brambilla E."/>
            <person name="Kopitz M."/>
            <person name="Rohde M."/>
            <person name="Goker M."/>
            <person name="Tindall B."/>
            <person name="Detter J."/>
            <person name="Woyke T."/>
            <person name="Bristow J."/>
            <person name="Eisen J."/>
            <person name="Markowitz V."/>
            <person name="Hugenholtz P."/>
            <person name="Klenk H."/>
            <person name="Kyrpides N."/>
        </authorList>
    </citation>
    <scope>NUCLEOTIDE SEQUENCE [LARGE SCALE GENOMIC DNA]</scope>
    <source>
        <strain evidence="6">ATCC 43766 / DSM 16922 / JCM 21250 / NBRC 16016 / NCTC 11634 / CL345/78</strain>
    </source>
</reference>
<dbReference type="GO" id="GO:0009166">
    <property type="term" value="P:nucleotide catabolic process"/>
    <property type="evidence" value="ECO:0007669"/>
    <property type="project" value="InterPro"/>
</dbReference>
<gene>
    <name evidence="5" type="ordered locus">Weevi_0839</name>
</gene>
<dbReference type="KEGG" id="wvi:Weevi_0839"/>
<dbReference type="HOGENOM" id="CLU_005854_7_2_10"/>
<evidence type="ECO:0000256" key="1">
    <source>
        <dbReference type="ARBA" id="ARBA00022729"/>
    </source>
</evidence>
<dbReference type="EMBL" id="CP002455">
    <property type="protein sequence ID" value="ADX67552.1"/>
    <property type="molecule type" value="Genomic_DNA"/>
</dbReference>
<accession>F0P153</accession>
<organism evidence="5 6">
    <name type="scientific">Weeksella virosa (strain ATCC 43766 / DSM 16922 / JCM 21250 / CCUG 30538 / CDC 9751 / IAM 14551 / NBRC 16016 / NCTC 11634 / CL345/78)</name>
    <dbReference type="NCBI Taxonomy" id="865938"/>
    <lineage>
        <taxon>Bacteria</taxon>
        <taxon>Pseudomonadati</taxon>
        <taxon>Bacteroidota</taxon>
        <taxon>Flavobacteriia</taxon>
        <taxon>Flavobacteriales</taxon>
        <taxon>Weeksellaceae</taxon>
        <taxon>Weeksella</taxon>
    </lineage>
</organism>
<evidence type="ECO:0000256" key="2">
    <source>
        <dbReference type="SAM" id="SignalP"/>
    </source>
</evidence>
<dbReference type="GO" id="GO:0016787">
    <property type="term" value="F:hydrolase activity"/>
    <property type="evidence" value="ECO:0007669"/>
    <property type="project" value="InterPro"/>
</dbReference>
<dbReference type="SUPFAM" id="SSF56300">
    <property type="entry name" value="Metallo-dependent phosphatases"/>
    <property type="match status" value="1"/>
</dbReference>
<keyword evidence="1 2" id="KW-0732">Signal</keyword>
<dbReference type="Pfam" id="PF00149">
    <property type="entry name" value="Metallophos"/>
    <property type="match status" value="1"/>
</dbReference>
<evidence type="ECO:0000259" key="4">
    <source>
        <dbReference type="Pfam" id="PF02872"/>
    </source>
</evidence>
<keyword evidence="6" id="KW-1185">Reference proteome</keyword>
<sequence>MIIRITFFLITSFLNAQTLQVLYFTDAHQLYELDDVPGGRGGFARLKTIVDLSKKEDPATLTIHGGDFVGGVLYGGMLKGKNMPEVFNRIPVDILNFGQHEFDYGVEHIQQLIPRFTGSFFTTNLIGETYQPFFQLPTYLVRKVNNQTILFLGLTDQMQTTIQDKRVQQADIFLSVENVLAQFTDQTTDHIVAISQMDLAKNIALIEQFPQIDLVLTEELHEYNSQINYVGKTPIVAPSGNMSAVAKIILSKNKLPEIQIIPLDKEVRKEKTLALREQQEKEFIEQQLNEKIADLVVDLDVQSGLKGESLAGNLVTDAMRFYYNADAAIIDANGIRNVVNKGDFTIKSARTLLPFGNKMVVVSIKGRDLKDFILSNFLLDKPKIIQVSGFSYHYNSKNKTINFPTLQDDQIIRLVLNEYNFRRLKNFEEVLINANDQQSVQDYEVLITFARKLQSIQPKLEKRILINKEK</sequence>
<name>F0P153_WEEVC</name>
<dbReference type="InterPro" id="IPR004843">
    <property type="entry name" value="Calcineurin-like_PHP"/>
</dbReference>
<dbReference type="Pfam" id="PF02872">
    <property type="entry name" value="5_nucleotid_C"/>
    <property type="match status" value="1"/>
</dbReference>
<dbReference type="OrthoDB" id="9801679at2"/>
<feature type="domain" description="Calcineurin-like phosphoesterase" evidence="3">
    <location>
        <begin position="21"/>
        <end position="124"/>
    </location>
</feature>
<dbReference type="Proteomes" id="UP000008641">
    <property type="component" value="Chromosome"/>
</dbReference>
<dbReference type="PANTHER" id="PTHR11575">
    <property type="entry name" value="5'-NUCLEOTIDASE-RELATED"/>
    <property type="match status" value="1"/>
</dbReference>
<dbReference type="AlphaFoldDB" id="F0P153"/>
<dbReference type="PANTHER" id="PTHR11575:SF24">
    <property type="entry name" value="5'-NUCLEOTIDASE"/>
    <property type="match status" value="1"/>
</dbReference>
<feature type="signal peptide" evidence="2">
    <location>
        <begin position="1"/>
        <end position="16"/>
    </location>
</feature>
<evidence type="ECO:0000313" key="6">
    <source>
        <dbReference type="Proteomes" id="UP000008641"/>
    </source>
</evidence>
<dbReference type="InterPro" id="IPR006179">
    <property type="entry name" value="5_nucleotidase/apyrase"/>
</dbReference>
<dbReference type="RefSeq" id="WP_013597943.1">
    <property type="nucleotide sequence ID" value="NC_015144.1"/>
</dbReference>
<feature type="domain" description="5'-Nucleotidase C-terminal" evidence="4">
    <location>
        <begin position="298"/>
        <end position="400"/>
    </location>
</feature>
<dbReference type="eggNOG" id="COG0737">
    <property type="taxonomic scope" value="Bacteria"/>
</dbReference>
<dbReference type="InterPro" id="IPR029052">
    <property type="entry name" value="Metallo-depent_PP-like"/>
</dbReference>
<dbReference type="SUPFAM" id="SSF55816">
    <property type="entry name" value="5'-nucleotidase (syn. UDP-sugar hydrolase), C-terminal domain"/>
    <property type="match status" value="1"/>
</dbReference>
<dbReference type="InterPro" id="IPR008334">
    <property type="entry name" value="5'-Nucleotdase_C"/>
</dbReference>
<dbReference type="Gene3D" id="3.60.21.10">
    <property type="match status" value="1"/>
</dbReference>
<evidence type="ECO:0000313" key="5">
    <source>
        <dbReference type="EMBL" id="ADX67552.1"/>
    </source>
</evidence>
<dbReference type="Gene3D" id="3.90.780.10">
    <property type="entry name" value="5'-Nucleotidase, C-terminal domain"/>
    <property type="match status" value="1"/>
</dbReference>
<dbReference type="InterPro" id="IPR036907">
    <property type="entry name" value="5'-Nucleotdase_C_sf"/>
</dbReference>
<proteinExistence type="predicted"/>
<evidence type="ECO:0000259" key="3">
    <source>
        <dbReference type="Pfam" id="PF00149"/>
    </source>
</evidence>
<dbReference type="STRING" id="865938.Weevi_0839"/>
<feature type="chain" id="PRO_5003257772" evidence="2">
    <location>
        <begin position="17"/>
        <end position="470"/>
    </location>
</feature>
<protein>
    <submittedName>
        <fullName evidence="5">5'-Nucleotidase domain-containing protein</fullName>
    </submittedName>
</protein>
<reference evidence="5 6" key="1">
    <citation type="journal article" date="2011" name="Stand. Genomic Sci.">
        <title>Complete genome sequence of Weeksella virosa type strain (9751).</title>
        <authorList>
            <person name="Lang E."/>
            <person name="Teshima H."/>
            <person name="Lucas S."/>
            <person name="Lapidus A."/>
            <person name="Hammon N."/>
            <person name="Deshpande S."/>
            <person name="Nolan M."/>
            <person name="Cheng J.F."/>
            <person name="Pitluck S."/>
            <person name="Liolios K."/>
            <person name="Pagani I."/>
            <person name="Mikhailova N."/>
            <person name="Ivanova N."/>
            <person name="Mavromatis K."/>
            <person name="Pati A."/>
            <person name="Tapia R."/>
            <person name="Han C."/>
            <person name="Goodwin L."/>
            <person name="Chen A."/>
            <person name="Palaniappan K."/>
            <person name="Land M."/>
            <person name="Hauser L."/>
            <person name="Chang Y.J."/>
            <person name="Jeffries C.D."/>
            <person name="Brambilla E.M."/>
            <person name="Kopitz M."/>
            <person name="Rohde M."/>
            <person name="Goker M."/>
            <person name="Tindall B.J."/>
            <person name="Detter J.C."/>
            <person name="Woyke T."/>
            <person name="Bristow J."/>
            <person name="Eisen J.A."/>
            <person name="Markowitz V."/>
            <person name="Hugenholtz P."/>
            <person name="Klenk H.P."/>
            <person name="Kyrpides N.C."/>
        </authorList>
    </citation>
    <scope>NUCLEOTIDE SEQUENCE [LARGE SCALE GENOMIC DNA]</scope>
    <source>
        <strain evidence="6">ATCC 43766 / DSM 16922 / JCM 21250 / NBRC 16016 / NCTC 11634 / CL345/78</strain>
    </source>
</reference>